<keyword evidence="11" id="KW-1185">Reference proteome</keyword>
<dbReference type="Pfam" id="PF00271">
    <property type="entry name" value="Helicase_C"/>
    <property type="match status" value="1"/>
</dbReference>
<dbReference type="Gene3D" id="3.40.50.300">
    <property type="entry name" value="P-loop containing nucleotide triphosphate hydrolases"/>
    <property type="match status" value="2"/>
</dbReference>
<dbReference type="PANTHER" id="PTHR13710">
    <property type="entry name" value="DNA HELICASE RECQ FAMILY MEMBER"/>
    <property type="match status" value="1"/>
</dbReference>
<dbReference type="CDD" id="cd17920">
    <property type="entry name" value="DEXHc_RecQ"/>
    <property type="match status" value="1"/>
</dbReference>
<evidence type="ECO:0000313" key="11">
    <source>
        <dbReference type="Proteomes" id="UP001305414"/>
    </source>
</evidence>
<proteinExistence type="inferred from homology"/>
<comment type="caution">
    <text evidence="10">The sequence shown here is derived from an EMBL/GenBank/DDBJ whole genome shotgun (WGS) entry which is preliminary data.</text>
</comment>
<dbReference type="InterPro" id="IPR004589">
    <property type="entry name" value="DNA_helicase_ATP-dep_RecQ"/>
</dbReference>
<dbReference type="GO" id="GO:0005694">
    <property type="term" value="C:chromosome"/>
    <property type="evidence" value="ECO:0007669"/>
    <property type="project" value="TreeGrafter"/>
</dbReference>
<evidence type="ECO:0000256" key="5">
    <source>
        <dbReference type="ARBA" id="ARBA00022840"/>
    </source>
</evidence>
<dbReference type="InterPro" id="IPR027417">
    <property type="entry name" value="P-loop_NTPase"/>
</dbReference>
<feature type="domain" description="Helicase C-terminal" evidence="9">
    <location>
        <begin position="324"/>
        <end position="484"/>
    </location>
</feature>
<dbReference type="GO" id="GO:0043138">
    <property type="term" value="F:3'-5' DNA helicase activity"/>
    <property type="evidence" value="ECO:0007669"/>
    <property type="project" value="UniProtKB-EC"/>
</dbReference>
<accession>A0AAN7UUW2</accession>
<dbReference type="GO" id="GO:0000724">
    <property type="term" value="P:double-strand break repair via homologous recombination"/>
    <property type="evidence" value="ECO:0007669"/>
    <property type="project" value="TreeGrafter"/>
</dbReference>
<evidence type="ECO:0000256" key="3">
    <source>
        <dbReference type="ARBA" id="ARBA00022801"/>
    </source>
</evidence>
<dbReference type="FunFam" id="3.40.50.300:FF:001389">
    <property type="entry name" value="ATP-dependent DNA helicase RecQ"/>
    <property type="match status" value="1"/>
</dbReference>
<dbReference type="Proteomes" id="UP001305414">
    <property type="component" value="Unassembled WGS sequence"/>
</dbReference>
<evidence type="ECO:0000256" key="6">
    <source>
        <dbReference type="ARBA" id="ARBA00034617"/>
    </source>
</evidence>
<dbReference type="Pfam" id="PF00270">
    <property type="entry name" value="DEAD"/>
    <property type="match status" value="1"/>
</dbReference>
<dbReference type="GO" id="GO:0005634">
    <property type="term" value="C:nucleus"/>
    <property type="evidence" value="ECO:0007669"/>
    <property type="project" value="TreeGrafter"/>
</dbReference>
<dbReference type="GO" id="GO:0016787">
    <property type="term" value="F:hydrolase activity"/>
    <property type="evidence" value="ECO:0007669"/>
    <property type="project" value="UniProtKB-KW"/>
</dbReference>
<dbReference type="GO" id="GO:0005737">
    <property type="term" value="C:cytoplasm"/>
    <property type="evidence" value="ECO:0007669"/>
    <property type="project" value="TreeGrafter"/>
</dbReference>
<name>A0AAN7UUW2_9PEZI</name>
<dbReference type="GO" id="GO:0009378">
    <property type="term" value="F:four-way junction helicase activity"/>
    <property type="evidence" value="ECO:0007669"/>
    <property type="project" value="TreeGrafter"/>
</dbReference>
<keyword evidence="3" id="KW-0378">Hydrolase</keyword>
<dbReference type="EMBL" id="JAWHQM010000006">
    <property type="protein sequence ID" value="KAK5627979.1"/>
    <property type="molecule type" value="Genomic_DNA"/>
</dbReference>
<dbReference type="EC" id="5.6.2.4" evidence="7"/>
<reference evidence="10 11" key="1">
    <citation type="submission" date="2023-10" db="EMBL/GenBank/DDBJ databases">
        <title>Draft genome sequence of Xylaria bambusicola isolate GMP-LS, the root and basal stem rot pathogen of sugarcane in Indonesia.</title>
        <authorList>
            <person name="Selvaraj P."/>
            <person name="Muralishankar V."/>
            <person name="Muruganantham S."/>
            <person name="Sp S."/>
            <person name="Haryani S."/>
            <person name="Lau K.J.X."/>
            <person name="Naqvi N.I."/>
        </authorList>
    </citation>
    <scope>NUCLEOTIDE SEQUENCE [LARGE SCALE GENOMIC DNA]</scope>
    <source>
        <strain evidence="10">GMP-LS</strain>
    </source>
</reference>
<dbReference type="InterPro" id="IPR001650">
    <property type="entry name" value="Helicase_C-like"/>
</dbReference>
<gene>
    <name evidence="10" type="ORF">RRF57_003694</name>
</gene>
<protein>
    <recommendedName>
        <fullName evidence="7">DNA 3'-5' helicase</fullName>
        <ecNumber evidence="7">5.6.2.4</ecNumber>
    </recommendedName>
</protein>
<dbReference type="GO" id="GO:0005524">
    <property type="term" value="F:ATP binding"/>
    <property type="evidence" value="ECO:0007669"/>
    <property type="project" value="UniProtKB-KW"/>
</dbReference>
<dbReference type="Gene3D" id="1.10.10.10">
    <property type="entry name" value="Winged helix-like DNA-binding domain superfamily/Winged helix DNA-binding domain"/>
    <property type="match status" value="1"/>
</dbReference>
<dbReference type="NCBIfam" id="TIGR00614">
    <property type="entry name" value="recQ_fam"/>
    <property type="match status" value="1"/>
</dbReference>
<keyword evidence="5" id="KW-0067">ATP-binding</keyword>
<dbReference type="GO" id="GO:0003676">
    <property type="term" value="F:nucleic acid binding"/>
    <property type="evidence" value="ECO:0007669"/>
    <property type="project" value="InterPro"/>
</dbReference>
<dbReference type="SMART" id="SM00487">
    <property type="entry name" value="DEXDc"/>
    <property type="match status" value="1"/>
</dbReference>
<evidence type="ECO:0000256" key="7">
    <source>
        <dbReference type="ARBA" id="ARBA00034808"/>
    </source>
</evidence>
<evidence type="ECO:0000313" key="10">
    <source>
        <dbReference type="EMBL" id="KAK5627979.1"/>
    </source>
</evidence>
<feature type="domain" description="Helicase ATP-binding" evidence="8">
    <location>
        <begin position="125"/>
        <end position="314"/>
    </location>
</feature>
<evidence type="ECO:0000256" key="2">
    <source>
        <dbReference type="ARBA" id="ARBA00022741"/>
    </source>
</evidence>
<dbReference type="InterPro" id="IPR036388">
    <property type="entry name" value="WH-like_DNA-bd_sf"/>
</dbReference>
<dbReference type="SUPFAM" id="SSF52540">
    <property type="entry name" value="P-loop containing nucleoside triphosphate hydrolases"/>
    <property type="match status" value="1"/>
</dbReference>
<evidence type="ECO:0000256" key="1">
    <source>
        <dbReference type="ARBA" id="ARBA00005446"/>
    </source>
</evidence>
<dbReference type="PROSITE" id="PS51192">
    <property type="entry name" value="HELICASE_ATP_BIND_1"/>
    <property type="match status" value="1"/>
</dbReference>
<dbReference type="PROSITE" id="PS51194">
    <property type="entry name" value="HELICASE_CTER"/>
    <property type="match status" value="1"/>
</dbReference>
<dbReference type="InterPro" id="IPR011545">
    <property type="entry name" value="DEAD/DEAH_box_helicase_dom"/>
</dbReference>
<comment type="catalytic activity">
    <reaction evidence="6">
        <text>Couples ATP hydrolysis with the unwinding of duplex DNA by translocating in the 3'-5' direction.</text>
        <dbReference type="EC" id="5.6.2.4"/>
    </reaction>
</comment>
<sequence length="780" mass="87671">MHKQTLMLTVKMAPYLHVSKVKHTGIVRNYSRFPNTSSIPILLNRKRIHCCSKIRLRDKLLSDAGANKLSLTSPTPIDPTHNGVRSPNNRGNHALAHEHAAPIARSILKRCFGHNDFRHEQAAAINTILRGENALVVLPTGAGKSLCYQIPAIAFEELDNAGLTNRRSGIAAMGPGITIVVSPLIALMKDQVDALQRRGIPADCLDSTRTNKNQRDINTSILEGRLRLLYCTPEKLNSTSFVESMKRVPGGIRLIAVDEAHCISEWGHSFRPDYLKIARFASEIEAERVICLTATATPRVAKDVCKVFDIKESNLFRTSSYRPNLKLEVEVIRERKDKQHLLLEFLKTHGGPTLIYVTARKDAESLAAILRSRGHNATYFHSKISTKKKVQIQEAFMADSVRIMVATVAFGMGIDKADIRNVVHYDVPSSIEGYSQQIGRAGRDGNPSSCMLYIYSGDFWVKEYFARADLPSKHSLQSLLEDVFLIKPTFELPGSCDIIIKLNELELGEKHDITSTALSIILAKIELRFGLIRAVTPEFKNYLFEAQPEYSNRIKYDKSPEAKAIATYSKRANKWYTIDVDAIANDLDLPRVDIIEKLNEFDNSGLIRLNGSGVIRRYQVLNKLPSTRKEIEKMADQLYTEMEDRETENMNRFDAICSLLTGSKCFAWALARYFGMDLPGGKSQCGHCTYCLTGEPTVLPPKPERSIDLLKFRAILAECNVRDDPRFLARVAFGIKSPRIVALGLHKSYLFGILRDHSFESLLREFTKACEESNFKTPDN</sequence>
<keyword evidence="2" id="KW-0547">Nucleotide-binding</keyword>
<dbReference type="AlphaFoldDB" id="A0AAN7UUW2"/>
<evidence type="ECO:0000259" key="8">
    <source>
        <dbReference type="PROSITE" id="PS51192"/>
    </source>
</evidence>
<evidence type="ECO:0000259" key="9">
    <source>
        <dbReference type="PROSITE" id="PS51194"/>
    </source>
</evidence>
<dbReference type="PANTHER" id="PTHR13710:SF120">
    <property type="entry name" value="BIFUNCTIONAL 3'-5' EXONUCLEASE_ATP-DEPENDENT HELICASE WRN"/>
    <property type="match status" value="1"/>
</dbReference>
<evidence type="ECO:0000256" key="4">
    <source>
        <dbReference type="ARBA" id="ARBA00022806"/>
    </source>
</evidence>
<keyword evidence="4" id="KW-0347">Helicase</keyword>
<dbReference type="InterPro" id="IPR014001">
    <property type="entry name" value="Helicase_ATP-bd"/>
</dbReference>
<comment type="similarity">
    <text evidence="1">Belongs to the helicase family. RecQ subfamily.</text>
</comment>
<dbReference type="SMART" id="SM00490">
    <property type="entry name" value="HELICc"/>
    <property type="match status" value="1"/>
</dbReference>
<organism evidence="10 11">
    <name type="scientific">Xylaria bambusicola</name>
    <dbReference type="NCBI Taxonomy" id="326684"/>
    <lineage>
        <taxon>Eukaryota</taxon>
        <taxon>Fungi</taxon>
        <taxon>Dikarya</taxon>
        <taxon>Ascomycota</taxon>
        <taxon>Pezizomycotina</taxon>
        <taxon>Sordariomycetes</taxon>
        <taxon>Xylariomycetidae</taxon>
        <taxon>Xylariales</taxon>
        <taxon>Xylariaceae</taxon>
        <taxon>Xylaria</taxon>
    </lineage>
</organism>